<dbReference type="InterPro" id="IPR012831">
    <property type="entry name" value="CobZ"/>
</dbReference>
<name>A0A6N8DRX6_RHOAC</name>
<dbReference type="RefSeq" id="WP_155447265.1">
    <property type="nucleotide sequence ID" value="NZ_JAOQNR010000007.1"/>
</dbReference>
<dbReference type="SUPFAM" id="SSF51905">
    <property type="entry name" value="FAD/NAD(P)-binding domain"/>
    <property type="match status" value="1"/>
</dbReference>
<gene>
    <name evidence="6" type="primary">tcuA</name>
    <name evidence="6" type="ORF">GJ654_16440</name>
</gene>
<reference evidence="6 7" key="1">
    <citation type="submission" date="2019-11" db="EMBL/GenBank/DDBJ databases">
        <title>Whole-genome sequence of a Rhodoblastus acidophilus DSM 142.</title>
        <authorList>
            <person name="Kyndt J.A."/>
            <person name="Meyer T.E."/>
        </authorList>
    </citation>
    <scope>NUCLEOTIDE SEQUENCE [LARGE SCALE GENOMIC DNA]</scope>
    <source>
        <strain evidence="6 7">DSM 142</strain>
    </source>
</reference>
<evidence type="ECO:0000256" key="2">
    <source>
        <dbReference type="ARBA" id="ARBA00022630"/>
    </source>
</evidence>
<evidence type="ECO:0000256" key="3">
    <source>
        <dbReference type="ARBA" id="ARBA00022827"/>
    </source>
</evidence>
<evidence type="ECO:0000313" key="7">
    <source>
        <dbReference type="Proteomes" id="UP000439113"/>
    </source>
</evidence>
<dbReference type="PANTHER" id="PTHR43400:SF7">
    <property type="entry name" value="FAD-DEPENDENT OXIDOREDUCTASE 2 FAD BINDING DOMAIN-CONTAINING PROTEIN"/>
    <property type="match status" value="1"/>
</dbReference>
<dbReference type="Pfam" id="PF00890">
    <property type="entry name" value="FAD_binding_2"/>
    <property type="match status" value="1"/>
</dbReference>
<dbReference type="PANTHER" id="PTHR43400">
    <property type="entry name" value="FUMARATE REDUCTASE"/>
    <property type="match status" value="1"/>
</dbReference>
<dbReference type="AlphaFoldDB" id="A0A6N8DRX6"/>
<dbReference type="InterPro" id="IPR050315">
    <property type="entry name" value="FAD-oxidoreductase_2"/>
</dbReference>
<dbReference type="OrthoDB" id="3178130at2"/>
<dbReference type="GO" id="GO:0016491">
    <property type="term" value="F:oxidoreductase activity"/>
    <property type="evidence" value="ECO:0007669"/>
    <property type="project" value="UniProtKB-KW"/>
</dbReference>
<dbReference type="Gene3D" id="3.90.700.10">
    <property type="entry name" value="Succinate dehydrogenase/fumarate reductase flavoprotein, catalytic domain"/>
    <property type="match status" value="1"/>
</dbReference>
<dbReference type="EMBL" id="WNKS01000018">
    <property type="protein sequence ID" value="MTV32576.1"/>
    <property type="molecule type" value="Genomic_DNA"/>
</dbReference>
<evidence type="ECO:0000259" key="5">
    <source>
        <dbReference type="Pfam" id="PF00890"/>
    </source>
</evidence>
<evidence type="ECO:0000256" key="1">
    <source>
        <dbReference type="ARBA" id="ARBA00001974"/>
    </source>
</evidence>
<dbReference type="NCBIfam" id="TIGR02485">
    <property type="entry name" value="CobZ_N-term"/>
    <property type="match status" value="1"/>
</dbReference>
<comment type="caution">
    <text evidence="6">The sequence shown here is derived from an EMBL/GenBank/DDBJ whole genome shotgun (WGS) entry which is preliminary data.</text>
</comment>
<dbReference type="InterPro" id="IPR003953">
    <property type="entry name" value="FAD-dep_OxRdtase_2_FAD-bd"/>
</dbReference>
<sequence length="418" mass="43983">MASNAVLIIGGGIAGLCAAIAARRLGVDAHVLESAPRVLRGGNARHARNFRIAHEKPVWHTPDAYSDAEFLAELRKTGCPDEVFARGLVEESARIADWLMGCGVLLQAPDVGVLPYSRRTAFLLGGGKAMVNALYDTASRLGVSFDYESEAFALTEVLGGWEAKIVSGATKKRFFARAVVVASGGPGGDPNWRNDHIGEGVLLRGARSSNGRIMQFLAERGFRTVGDPSSCHMVAVDARGPEDDGGIVTRITAIPHGLVVDRNGRRVELAGASPKKSHYAQWGARIAACDGGLAFLILDARGLSKTLPAALAPIRADTLDALAAELGLDGAALAESVPFVEPPFFAFPMRAGLTFVHYGLAADANMRLSREGNANLFGAGMIVAPNFFTRGYMAGLGLTLSAVTGRRAGEAAARHVLS</sequence>
<evidence type="ECO:0000313" key="6">
    <source>
        <dbReference type="EMBL" id="MTV32576.1"/>
    </source>
</evidence>
<dbReference type="Gene3D" id="3.50.50.60">
    <property type="entry name" value="FAD/NAD(P)-binding domain"/>
    <property type="match status" value="1"/>
</dbReference>
<proteinExistence type="predicted"/>
<dbReference type="SUPFAM" id="SSF56425">
    <property type="entry name" value="Succinate dehydrogenase/fumarate reductase flavoprotein, catalytic domain"/>
    <property type="match status" value="1"/>
</dbReference>
<protein>
    <submittedName>
        <fullName evidence="6">FAD-dependent tricarballylate dehydrogenase TcuA</fullName>
    </submittedName>
</protein>
<evidence type="ECO:0000256" key="4">
    <source>
        <dbReference type="ARBA" id="ARBA00023002"/>
    </source>
</evidence>
<keyword evidence="3" id="KW-0274">FAD</keyword>
<feature type="domain" description="FAD-dependent oxidoreductase 2 FAD-binding" evidence="5">
    <location>
        <begin position="6"/>
        <end position="382"/>
    </location>
</feature>
<keyword evidence="2" id="KW-0285">Flavoprotein</keyword>
<dbReference type="InterPro" id="IPR036188">
    <property type="entry name" value="FAD/NAD-bd_sf"/>
</dbReference>
<comment type="cofactor">
    <cofactor evidence="1">
        <name>FAD</name>
        <dbReference type="ChEBI" id="CHEBI:57692"/>
    </cofactor>
</comment>
<keyword evidence="4" id="KW-0560">Oxidoreductase</keyword>
<dbReference type="Proteomes" id="UP000439113">
    <property type="component" value="Unassembled WGS sequence"/>
</dbReference>
<organism evidence="6 7">
    <name type="scientific">Rhodoblastus acidophilus</name>
    <name type="common">Rhodopseudomonas acidophila</name>
    <dbReference type="NCBI Taxonomy" id="1074"/>
    <lineage>
        <taxon>Bacteria</taxon>
        <taxon>Pseudomonadati</taxon>
        <taxon>Pseudomonadota</taxon>
        <taxon>Alphaproteobacteria</taxon>
        <taxon>Hyphomicrobiales</taxon>
        <taxon>Rhodoblastaceae</taxon>
        <taxon>Rhodoblastus</taxon>
    </lineage>
</organism>
<dbReference type="InterPro" id="IPR027477">
    <property type="entry name" value="Succ_DH/fumarate_Rdtase_cat_sf"/>
</dbReference>
<accession>A0A6N8DRX6</accession>